<keyword evidence="2" id="KW-1133">Transmembrane helix</keyword>
<protein>
    <submittedName>
        <fullName evidence="3">Uncharacterized protein</fullName>
    </submittedName>
</protein>
<feature type="compositionally biased region" description="Basic and acidic residues" evidence="1">
    <location>
        <begin position="16"/>
        <end position="35"/>
    </location>
</feature>
<evidence type="ECO:0000313" key="3">
    <source>
        <dbReference type="EMBL" id="BDU78339.1"/>
    </source>
</evidence>
<name>A0AA48GV31_9BACT</name>
<accession>A0AA48GV31</accession>
<evidence type="ECO:0000256" key="2">
    <source>
        <dbReference type="SAM" id="Phobius"/>
    </source>
</evidence>
<keyword evidence="2" id="KW-0472">Membrane</keyword>
<dbReference type="RefSeq" id="WP_243329173.1">
    <property type="nucleotide sequence ID" value="NZ_AP027081.1"/>
</dbReference>
<dbReference type="Proteomes" id="UP001228113">
    <property type="component" value="Chromosome"/>
</dbReference>
<dbReference type="AlphaFoldDB" id="A0AA48GV31"/>
<gene>
    <name evidence="3" type="ORF">METESE_32970</name>
</gene>
<reference evidence="3" key="1">
    <citation type="journal article" date="2023" name="Int. J. Syst. Evol. Microbiol.">
        <title>Mesoterricola silvestris gen. nov., sp. nov., Mesoterricola sediminis sp. nov., Geothrix oryzae sp. nov., Geothrix edaphica sp. nov., Geothrix rubra sp. nov., and Geothrix limicola sp. nov., six novel members of Acidobacteriota isolated from soils.</title>
        <authorList>
            <person name="Itoh H."/>
            <person name="Sugisawa Y."/>
            <person name="Mise K."/>
            <person name="Xu Z."/>
            <person name="Kuniyasu M."/>
            <person name="Ushijima N."/>
            <person name="Kawano K."/>
            <person name="Kobayashi E."/>
            <person name="Shiratori Y."/>
            <person name="Masuda Y."/>
            <person name="Senoo K."/>
        </authorList>
    </citation>
    <scope>NUCLEOTIDE SEQUENCE</scope>
    <source>
        <strain evidence="3">W786</strain>
    </source>
</reference>
<evidence type="ECO:0000313" key="4">
    <source>
        <dbReference type="Proteomes" id="UP001228113"/>
    </source>
</evidence>
<proteinExistence type="predicted"/>
<evidence type="ECO:0000256" key="1">
    <source>
        <dbReference type="SAM" id="MobiDB-lite"/>
    </source>
</evidence>
<dbReference type="EMBL" id="AP027081">
    <property type="protein sequence ID" value="BDU78339.1"/>
    <property type="molecule type" value="Genomic_DNA"/>
</dbReference>
<organism evidence="3 4">
    <name type="scientific">Mesoterricola sediminis</name>
    <dbReference type="NCBI Taxonomy" id="2927980"/>
    <lineage>
        <taxon>Bacteria</taxon>
        <taxon>Pseudomonadati</taxon>
        <taxon>Acidobacteriota</taxon>
        <taxon>Holophagae</taxon>
        <taxon>Holophagales</taxon>
        <taxon>Holophagaceae</taxon>
        <taxon>Mesoterricola</taxon>
    </lineage>
</organism>
<feature type="transmembrane region" description="Helical" evidence="2">
    <location>
        <begin position="52"/>
        <end position="71"/>
    </location>
</feature>
<keyword evidence="2" id="KW-0812">Transmembrane</keyword>
<sequence>MAALLHPPLPSSRIPTWERRRTPDRRRWNGNRKGDPQVPRLEWSLEIRPQRLALIVGGAALAWVLLLFLAFR</sequence>
<dbReference type="KEGG" id="msea:METESE_32970"/>
<feature type="region of interest" description="Disordered" evidence="1">
    <location>
        <begin position="1"/>
        <end position="37"/>
    </location>
</feature>
<keyword evidence="4" id="KW-1185">Reference proteome</keyword>